<dbReference type="Gene3D" id="2.30.30.190">
    <property type="entry name" value="CAP Gly-rich-like domain"/>
    <property type="match status" value="1"/>
</dbReference>
<dbReference type="Pfam" id="PF01302">
    <property type="entry name" value="CAP_GLY"/>
    <property type="match status" value="1"/>
</dbReference>
<dbReference type="SMART" id="SM00248">
    <property type="entry name" value="ANK"/>
    <property type="match status" value="2"/>
</dbReference>
<dbReference type="SUPFAM" id="SSF74924">
    <property type="entry name" value="Cap-Gly domain"/>
    <property type="match status" value="1"/>
</dbReference>
<dbReference type="EMBL" id="CAKKNE010000001">
    <property type="protein sequence ID" value="CAH0365584.1"/>
    <property type="molecule type" value="Genomic_DNA"/>
</dbReference>
<evidence type="ECO:0000256" key="1">
    <source>
        <dbReference type="SAM" id="MobiDB-lite"/>
    </source>
</evidence>
<accession>A0A8J2SBV5</accession>
<organism evidence="3 4">
    <name type="scientific">Pelagomonas calceolata</name>
    <dbReference type="NCBI Taxonomy" id="35677"/>
    <lineage>
        <taxon>Eukaryota</taxon>
        <taxon>Sar</taxon>
        <taxon>Stramenopiles</taxon>
        <taxon>Ochrophyta</taxon>
        <taxon>Pelagophyceae</taxon>
        <taxon>Pelagomonadales</taxon>
        <taxon>Pelagomonadaceae</taxon>
        <taxon>Pelagomonas</taxon>
    </lineage>
</organism>
<evidence type="ECO:0000259" key="2">
    <source>
        <dbReference type="PROSITE" id="PS50245"/>
    </source>
</evidence>
<dbReference type="Gene3D" id="1.25.40.20">
    <property type="entry name" value="Ankyrin repeat-containing domain"/>
    <property type="match status" value="1"/>
</dbReference>
<dbReference type="OrthoDB" id="2130750at2759"/>
<reference evidence="3" key="1">
    <citation type="submission" date="2021-11" db="EMBL/GenBank/DDBJ databases">
        <authorList>
            <consortium name="Genoscope - CEA"/>
            <person name="William W."/>
        </authorList>
    </citation>
    <scope>NUCLEOTIDE SEQUENCE</scope>
</reference>
<feature type="domain" description="CAP-Gly" evidence="2">
    <location>
        <begin position="261"/>
        <end position="309"/>
    </location>
</feature>
<sequence length="391" mass="43942">MPAPKLSAADAQSDDDEVPWVPEDSCRQQLDEFWSRDAFGLRKYQVNCHPVEPFSEKDPLEARQLLAKVMKPEKGWGIERRRERKSHYHDDVFDSVKRYEKSSPYCLATCPVTGLTGLHAACLNGYLSLIKAFIELGKQNPLDVAEPLCVYFDGLTEKSRGADALWLCRRRGHKDCVDYLMSIDAVIKSVGQVMQSGQAGRDARAKAEALRRRRFMEQADGMGKRVEIRRDEERQRGLKIKIGSRVKMAKTGAPATVRYVGPVDYASGTFVGLEFDPPDVGGPVYGKHSGIVRGREYFDCPPGMGVMVQPSEVVSEDLPSLKPLPRAQTAEISYLCDKKGLKPVAKKVEEPLSTVTRETTEVEKLSDRQRASFERFKEEEEARRRASLGKD</sequence>
<dbReference type="AlphaFoldDB" id="A0A8J2SBV5"/>
<dbReference type="SMART" id="SM01052">
    <property type="entry name" value="CAP_GLY"/>
    <property type="match status" value="1"/>
</dbReference>
<evidence type="ECO:0000313" key="3">
    <source>
        <dbReference type="EMBL" id="CAH0365584.1"/>
    </source>
</evidence>
<comment type="caution">
    <text evidence="3">The sequence shown here is derived from an EMBL/GenBank/DDBJ whole genome shotgun (WGS) entry which is preliminary data.</text>
</comment>
<dbReference type="InterPro" id="IPR036859">
    <property type="entry name" value="CAP-Gly_dom_sf"/>
</dbReference>
<proteinExistence type="predicted"/>
<name>A0A8J2SBV5_9STRA</name>
<evidence type="ECO:0000313" key="4">
    <source>
        <dbReference type="Proteomes" id="UP000789595"/>
    </source>
</evidence>
<dbReference type="InterPro" id="IPR002110">
    <property type="entry name" value="Ankyrin_rpt"/>
</dbReference>
<dbReference type="InterPro" id="IPR000938">
    <property type="entry name" value="CAP-Gly_domain"/>
</dbReference>
<dbReference type="SUPFAM" id="SSF48403">
    <property type="entry name" value="Ankyrin repeat"/>
    <property type="match status" value="1"/>
</dbReference>
<gene>
    <name evidence="3" type="ORF">PECAL_1P20310</name>
</gene>
<feature type="region of interest" description="Disordered" evidence="1">
    <location>
        <begin position="1"/>
        <end position="21"/>
    </location>
</feature>
<dbReference type="Proteomes" id="UP000789595">
    <property type="component" value="Unassembled WGS sequence"/>
</dbReference>
<dbReference type="InterPro" id="IPR036770">
    <property type="entry name" value="Ankyrin_rpt-contain_sf"/>
</dbReference>
<dbReference type="PROSITE" id="PS50245">
    <property type="entry name" value="CAP_GLY_2"/>
    <property type="match status" value="1"/>
</dbReference>
<keyword evidence="4" id="KW-1185">Reference proteome</keyword>
<protein>
    <recommendedName>
        <fullName evidence="2">CAP-Gly domain-containing protein</fullName>
    </recommendedName>
</protein>